<evidence type="ECO:0000256" key="8">
    <source>
        <dbReference type="SAM" id="Phobius"/>
    </source>
</evidence>
<dbReference type="Proteomes" id="UP000806378">
    <property type="component" value="Unassembled WGS sequence"/>
</dbReference>
<feature type="transmembrane region" description="Helical" evidence="8">
    <location>
        <begin position="335"/>
        <end position="357"/>
    </location>
</feature>
<evidence type="ECO:0000256" key="7">
    <source>
        <dbReference type="ARBA" id="ARBA00039330"/>
    </source>
</evidence>
<evidence type="ECO:0000313" key="10">
    <source>
        <dbReference type="Proteomes" id="UP000806378"/>
    </source>
</evidence>
<dbReference type="Gene3D" id="1.20.1250.20">
    <property type="entry name" value="MFS general substrate transporter like domains"/>
    <property type="match status" value="1"/>
</dbReference>
<dbReference type="Gramene" id="rna-gnl|WGS:JABURB|Cocit.L0130.1">
    <property type="protein sequence ID" value="cds-KAF7845899.1"/>
    <property type="gene ID" value="gene-BT93_L0130"/>
</dbReference>
<keyword evidence="5 8" id="KW-1133">Transmembrane helix</keyword>
<dbReference type="AlphaFoldDB" id="A0A8T0CIW7"/>
<keyword evidence="6 8" id="KW-0472">Membrane</keyword>
<dbReference type="GO" id="GO:0005774">
    <property type="term" value="C:vacuolar membrane"/>
    <property type="evidence" value="ECO:0007669"/>
    <property type="project" value="UniProtKB-SubCell"/>
</dbReference>
<evidence type="ECO:0000256" key="5">
    <source>
        <dbReference type="ARBA" id="ARBA00022989"/>
    </source>
</evidence>
<evidence type="ECO:0000256" key="6">
    <source>
        <dbReference type="ARBA" id="ARBA00023136"/>
    </source>
</evidence>
<keyword evidence="2" id="KW-0813">Transport</keyword>
<reference evidence="9" key="1">
    <citation type="submission" date="2020-05" db="EMBL/GenBank/DDBJ databases">
        <title>WGS assembly of Corymbia citriodora subspecies variegata.</title>
        <authorList>
            <person name="Barry K."/>
            <person name="Hundley H."/>
            <person name="Shu S."/>
            <person name="Jenkins J."/>
            <person name="Grimwood J."/>
            <person name="Baten A."/>
        </authorList>
    </citation>
    <scope>NUCLEOTIDE SEQUENCE</scope>
    <source>
        <strain evidence="9">CV2-018</strain>
    </source>
</reference>
<proteinExistence type="predicted"/>
<comment type="subcellular location">
    <subcellularLocation>
        <location evidence="1">Vacuole membrane</location>
        <topology evidence="1">Multi-pass membrane protein</topology>
    </subcellularLocation>
</comment>
<gene>
    <name evidence="9" type="ORF">BT93_L0130</name>
</gene>
<accession>A0A8T0CIW7</accession>
<evidence type="ECO:0000256" key="1">
    <source>
        <dbReference type="ARBA" id="ARBA00004128"/>
    </source>
</evidence>
<feature type="transmembrane region" description="Helical" evidence="8">
    <location>
        <begin position="27"/>
        <end position="46"/>
    </location>
</feature>
<name>A0A8T0CIW7_CORYI</name>
<comment type="caution">
    <text evidence="9">The sequence shown here is derived from an EMBL/GenBank/DDBJ whole genome shotgun (WGS) entry which is preliminary data.</text>
</comment>
<evidence type="ECO:0000313" key="9">
    <source>
        <dbReference type="EMBL" id="KAF7845899.1"/>
    </source>
</evidence>
<dbReference type="OrthoDB" id="1932293at2759"/>
<keyword evidence="4 8" id="KW-0812">Transmembrane</keyword>
<organism evidence="9 10">
    <name type="scientific">Corymbia citriodora subsp. variegata</name>
    <dbReference type="NCBI Taxonomy" id="360336"/>
    <lineage>
        <taxon>Eukaryota</taxon>
        <taxon>Viridiplantae</taxon>
        <taxon>Streptophyta</taxon>
        <taxon>Embryophyta</taxon>
        <taxon>Tracheophyta</taxon>
        <taxon>Spermatophyta</taxon>
        <taxon>Magnoliopsida</taxon>
        <taxon>eudicotyledons</taxon>
        <taxon>Gunneridae</taxon>
        <taxon>Pentapetalae</taxon>
        <taxon>rosids</taxon>
        <taxon>malvids</taxon>
        <taxon>Myrtales</taxon>
        <taxon>Myrtaceae</taxon>
        <taxon>Myrtoideae</taxon>
        <taxon>Eucalypteae</taxon>
        <taxon>Corymbia</taxon>
    </lineage>
</organism>
<evidence type="ECO:0000256" key="4">
    <source>
        <dbReference type="ARBA" id="ARBA00022692"/>
    </source>
</evidence>
<evidence type="ECO:0000256" key="2">
    <source>
        <dbReference type="ARBA" id="ARBA00022448"/>
    </source>
</evidence>
<evidence type="ECO:0000256" key="3">
    <source>
        <dbReference type="ARBA" id="ARBA00022554"/>
    </source>
</evidence>
<protein>
    <recommendedName>
        <fullName evidence="7">Probable transporter MCH1</fullName>
    </recommendedName>
</protein>
<feature type="transmembrane region" description="Helical" evidence="8">
    <location>
        <begin position="294"/>
        <end position="315"/>
    </location>
</feature>
<sequence length="364" mass="39392">MWQSQIGAHLLYRTNADGTTEVDVFKYFVFLGVLLMVSGVLGALLLQIVDEEELIEEGVEHLEQSGLLEESEFFRHRPSLSRHTSGYGTINNEDSGTLTPTSSLGSLDLTQSMILQKQALQEKKTWLLNQSTHAFLTDTTMYLLAAGFLLLAGPGEAYINNVGTIIPSLEPRSPYHSTEPTAGSASSHVSMIAITSTLARLFTGTLSDLFAPPSNESTPPSQRTSFSRLALLIPSAILLLFAFISLAIPQLIPQNPNYFLISSALLGTGYGASFSLVPIIISVVWGAENFATNWGVVAMMPAGGAVVWSLVYSVLFERATDDGGRCSGYSCYGGWAAGCSVSVLVAIGLWMGAWRVWRRRQVIV</sequence>
<dbReference type="EMBL" id="MU098229">
    <property type="protein sequence ID" value="KAF7845899.1"/>
    <property type="molecule type" value="Genomic_DNA"/>
</dbReference>
<keyword evidence="10" id="KW-1185">Reference proteome</keyword>
<keyword evidence="3" id="KW-0926">Vacuole</keyword>
<dbReference type="PANTHER" id="PTHR21576">
    <property type="entry name" value="UNCHARACTERIZED NODULIN-LIKE PROTEIN"/>
    <property type="match status" value="1"/>
</dbReference>
<dbReference type="PANTHER" id="PTHR21576:SF45">
    <property type="entry name" value="TRANSPORTER MCH1-RELATED"/>
    <property type="match status" value="1"/>
</dbReference>
<dbReference type="InterPro" id="IPR036259">
    <property type="entry name" value="MFS_trans_sf"/>
</dbReference>
<feature type="transmembrane region" description="Helical" evidence="8">
    <location>
        <begin position="258"/>
        <end position="287"/>
    </location>
</feature>
<dbReference type="SUPFAM" id="SSF103473">
    <property type="entry name" value="MFS general substrate transporter"/>
    <property type="match status" value="1"/>
</dbReference>
<feature type="transmembrane region" description="Helical" evidence="8">
    <location>
        <begin position="229"/>
        <end position="252"/>
    </location>
</feature>